<dbReference type="Proteomes" id="UP000095743">
    <property type="component" value="Chromosome"/>
</dbReference>
<protein>
    <recommendedName>
        <fullName evidence="3">Nitrous oxide-stimulated promoter</fullName>
    </recommendedName>
</protein>
<gene>
    <name evidence="1" type="ORF">Gferi_05985</name>
</gene>
<dbReference type="OrthoDB" id="164329at2"/>
<dbReference type="KEGG" id="gfe:Gferi_05985"/>
<dbReference type="AlphaFoldDB" id="A0A1D8GE06"/>
<sequence length="108" mass="13063">MKKDISILLDFIYVYCEHIHGEAKKSPVLYKNLDLEKTVCLCKECSDLAIYAIDRRMDCPFIHKPPCKKCEIRCYSEDYREEIRKVMRYSGTYFIRRGRIDYLIKYFL</sequence>
<evidence type="ECO:0000313" key="1">
    <source>
        <dbReference type="EMBL" id="AOT69149.1"/>
    </source>
</evidence>
<dbReference type="InterPro" id="IPR020483">
    <property type="entry name" value="Uncharacterised_YgbA"/>
</dbReference>
<proteinExistence type="predicted"/>
<evidence type="ECO:0000313" key="2">
    <source>
        <dbReference type="Proteomes" id="UP000095743"/>
    </source>
</evidence>
<dbReference type="Pfam" id="PF11756">
    <property type="entry name" value="YgbA_NO"/>
    <property type="match status" value="1"/>
</dbReference>
<keyword evidence="2" id="KW-1185">Reference proteome</keyword>
<dbReference type="RefSeq" id="WP_069974715.1">
    <property type="nucleotide sequence ID" value="NZ_CP017269.1"/>
</dbReference>
<evidence type="ECO:0008006" key="3">
    <source>
        <dbReference type="Google" id="ProtNLM"/>
    </source>
</evidence>
<name>A0A1D8GE06_9FIRM</name>
<dbReference type="NCBIfam" id="NF007714">
    <property type="entry name" value="PRK10410.1-2"/>
    <property type="match status" value="1"/>
</dbReference>
<dbReference type="EMBL" id="CP017269">
    <property type="protein sequence ID" value="AOT69149.1"/>
    <property type="molecule type" value="Genomic_DNA"/>
</dbReference>
<accession>A0A1D8GE06</accession>
<dbReference type="STRING" id="1424294.Gferi_05985"/>
<reference evidence="1 2" key="1">
    <citation type="submission" date="2016-09" db="EMBL/GenBank/DDBJ databases">
        <title>Genomic analysis reveals versatility of anaerobic energy metabolism of Geosporobacter ferrireducens IRF9 of phylum Firmicutes.</title>
        <authorList>
            <person name="Kim S.-J."/>
        </authorList>
    </citation>
    <scope>NUCLEOTIDE SEQUENCE [LARGE SCALE GENOMIC DNA]</scope>
    <source>
        <strain evidence="1 2">IRF9</strain>
    </source>
</reference>
<organism evidence="1 2">
    <name type="scientific">Geosporobacter ferrireducens</name>
    <dbReference type="NCBI Taxonomy" id="1424294"/>
    <lineage>
        <taxon>Bacteria</taxon>
        <taxon>Bacillati</taxon>
        <taxon>Bacillota</taxon>
        <taxon>Clostridia</taxon>
        <taxon>Peptostreptococcales</taxon>
        <taxon>Thermotaleaceae</taxon>
        <taxon>Geosporobacter</taxon>
    </lineage>
</organism>